<dbReference type="PDBsum" id="6TTY"/>
<dbReference type="PANTHER" id="PTHR10381:SF70">
    <property type="entry name" value="ATP-DEPENDENT CLP PROTEASE PROTEOLYTIC SUBUNIT"/>
    <property type="match status" value="1"/>
</dbReference>
<evidence type="ECO:0000256" key="12">
    <source>
        <dbReference type="RuleBase" id="RU003567"/>
    </source>
</evidence>
<evidence type="ECO:0000256" key="3">
    <source>
        <dbReference type="ARBA" id="ARBA00022670"/>
    </source>
</evidence>
<comment type="similarity">
    <text evidence="1 7 12">Belongs to the peptidase S14 family.</text>
</comment>
<proteinExistence type="inferred from homology"/>
<comment type="subcellular location">
    <subcellularLocation>
        <location evidence="7">Cytoplasm</location>
    </subcellularLocation>
</comment>
<dbReference type="InterPro" id="IPR023562">
    <property type="entry name" value="ClpP/TepA"/>
</dbReference>
<keyword evidence="2 7" id="KW-0963">Cytoplasm</keyword>
<feature type="active site" evidence="7 9">
    <location>
        <position position="123"/>
    </location>
</feature>
<evidence type="ECO:0000256" key="5">
    <source>
        <dbReference type="ARBA" id="ARBA00022825"/>
    </source>
</evidence>
<keyword evidence="5 7" id="KW-0720">Serine protease</keyword>
<evidence type="ECO:0000256" key="8">
    <source>
        <dbReference type="PROSITE-ProRule" id="PRU10085"/>
    </source>
</evidence>
<evidence type="ECO:0000313" key="14">
    <source>
        <dbReference type="EMBL" id="MBE2129210.1"/>
    </source>
</evidence>
<dbReference type="Pfam" id="PF00574">
    <property type="entry name" value="CLP_protease"/>
    <property type="match status" value="1"/>
</dbReference>
<evidence type="ECO:0000256" key="6">
    <source>
        <dbReference type="ARBA" id="ARBA00034021"/>
    </source>
</evidence>
<dbReference type="PROSITE" id="PS00381">
    <property type="entry name" value="CLP_PROTEASE_SER"/>
    <property type="match status" value="1"/>
</dbReference>
<keyword evidence="3 7" id="KW-0645">Protease</keyword>
<gene>
    <name evidence="7 13" type="primary">clpP</name>
    <name evidence="15" type="ORF">CD116_04010</name>
    <name evidence="13" type="ORF">ERS140147_01605</name>
    <name evidence="14" type="ORF">ILQ21_09135</name>
</gene>
<accession>A0A077UUA2</accession>
<evidence type="ECO:0000256" key="7">
    <source>
        <dbReference type="HAMAP-Rule" id="MF_00444"/>
    </source>
</evidence>
<dbReference type="GO" id="GO:0051117">
    <property type="term" value="F:ATPase binding"/>
    <property type="evidence" value="ECO:0007669"/>
    <property type="project" value="TreeGrafter"/>
</dbReference>
<evidence type="ECO:0000256" key="2">
    <source>
        <dbReference type="ARBA" id="ARBA00022490"/>
    </source>
</evidence>
<keyword evidence="18" id="KW-1185">Reference proteome</keyword>
<dbReference type="NCBIfam" id="NF009205">
    <property type="entry name" value="PRK12553.1"/>
    <property type="match status" value="1"/>
</dbReference>
<evidence type="ECO:0000313" key="18">
    <source>
        <dbReference type="Proteomes" id="UP000596960"/>
    </source>
</evidence>
<feature type="active site" evidence="8">
    <location>
        <position position="98"/>
    </location>
</feature>
<dbReference type="InterPro" id="IPR033135">
    <property type="entry name" value="ClpP_His_AS"/>
</dbReference>
<dbReference type="NCBIfam" id="NF001368">
    <property type="entry name" value="PRK00277.1"/>
    <property type="match status" value="1"/>
</dbReference>
<dbReference type="SUPFAM" id="SSF52096">
    <property type="entry name" value="ClpP/crotonase"/>
    <property type="match status" value="1"/>
</dbReference>
<evidence type="ECO:0000313" key="15">
    <source>
        <dbReference type="EMBL" id="PNZ50429.1"/>
    </source>
</evidence>
<evidence type="ECO:0000256" key="11">
    <source>
        <dbReference type="RuleBase" id="RU000550"/>
    </source>
</evidence>
<dbReference type="EMBL" id="PPQS01000016">
    <property type="protein sequence ID" value="PNZ50429.1"/>
    <property type="molecule type" value="Genomic_DNA"/>
</dbReference>
<reference evidence="15 17" key="2">
    <citation type="submission" date="2017-08" db="EMBL/GenBank/DDBJ databases">
        <title>Draft genome sequences of 64 type strains of genus Staph aureus.</title>
        <authorList>
            <person name="Cole K."/>
            <person name="Golubchik T."/>
            <person name="Russell J."/>
            <person name="Foster D."/>
            <person name="Llewelyn M."/>
            <person name="Wilson D."/>
            <person name="Crook D."/>
            <person name="Paul J."/>
        </authorList>
    </citation>
    <scope>NUCLEOTIDE SEQUENCE [LARGE SCALE GENOMIC DNA]</scope>
    <source>
        <strain evidence="15 17">DSM 28300</strain>
    </source>
</reference>
<dbReference type="CDD" id="cd07017">
    <property type="entry name" value="S14_ClpP_2"/>
    <property type="match status" value="1"/>
</dbReference>
<keyword evidence="4 7" id="KW-0378">Hydrolase</keyword>
<dbReference type="EMBL" id="JADAMT010000012">
    <property type="protein sequence ID" value="MBE2129210.1"/>
    <property type="molecule type" value="Genomic_DNA"/>
</dbReference>
<dbReference type="GO" id="GO:0006515">
    <property type="term" value="P:protein quality control for misfolded or incompletely synthesized proteins"/>
    <property type="evidence" value="ECO:0007669"/>
    <property type="project" value="TreeGrafter"/>
</dbReference>
<dbReference type="InterPro" id="IPR001907">
    <property type="entry name" value="ClpP"/>
</dbReference>
<feature type="active site" description="Nucleophile" evidence="7">
    <location>
        <position position="98"/>
    </location>
</feature>
<dbReference type="GeneID" id="98345115"/>
<evidence type="ECO:0000256" key="4">
    <source>
        <dbReference type="ARBA" id="ARBA00022801"/>
    </source>
</evidence>
<dbReference type="NCBIfam" id="TIGR00493">
    <property type="entry name" value="clpP"/>
    <property type="match status" value="1"/>
</dbReference>
<dbReference type="EMBL" id="CCEH01000012">
    <property type="protein sequence ID" value="CDR28471.1"/>
    <property type="molecule type" value="Genomic_DNA"/>
</dbReference>
<dbReference type="Proteomes" id="UP000236395">
    <property type="component" value="Unassembled WGS sequence"/>
</dbReference>
<dbReference type="GO" id="GO:0004252">
    <property type="term" value="F:serine-type endopeptidase activity"/>
    <property type="evidence" value="ECO:0007669"/>
    <property type="project" value="UniProtKB-UniRule"/>
</dbReference>
<protein>
    <recommendedName>
        <fullName evidence="7 12">ATP-dependent Clp protease proteolytic subunit</fullName>
        <ecNumber evidence="7 10">3.4.21.92</ecNumber>
    </recommendedName>
    <alternativeName>
        <fullName evidence="7">Endopeptidase Clp</fullName>
    </alternativeName>
</protein>
<dbReference type="AlphaFoldDB" id="A0A077UUA2"/>
<comment type="function">
    <text evidence="7 11">Cleaves peptides in various proteins in a process that requires ATP hydrolysis. Has a chymotrypsin-like activity. Plays a major role in the degradation of misfolded proteins.</text>
</comment>
<evidence type="ECO:0000313" key="13">
    <source>
        <dbReference type="EMBL" id="CDR28471.1"/>
    </source>
</evidence>
<dbReference type="PROSITE" id="PS00382">
    <property type="entry name" value="CLP_PROTEASE_HIS"/>
    <property type="match status" value="1"/>
</dbReference>
<comment type="subunit">
    <text evidence="7">Fourteen ClpP subunits assemble into 2 heptameric rings which stack back to back to give a disk-like structure with a central cavity, resembling the structure of eukaryotic proteasomes.</text>
</comment>
<evidence type="ECO:0000313" key="17">
    <source>
        <dbReference type="Proteomes" id="UP000236395"/>
    </source>
</evidence>
<dbReference type="EC" id="3.4.21.92" evidence="7 10"/>
<dbReference type="GO" id="GO:0004176">
    <property type="term" value="F:ATP-dependent peptidase activity"/>
    <property type="evidence" value="ECO:0007669"/>
    <property type="project" value="InterPro"/>
</dbReference>
<dbReference type="Proteomes" id="UP000596960">
    <property type="component" value="Unassembled WGS sequence"/>
</dbReference>
<dbReference type="GO" id="GO:0042802">
    <property type="term" value="F:identical protein binding"/>
    <property type="evidence" value="ECO:0007669"/>
    <property type="project" value="UniProtKB-ARBA"/>
</dbReference>
<reference evidence="13 16" key="1">
    <citation type="submission" date="2014-05" db="EMBL/GenBank/DDBJ databases">
        <authorList>
            <person name="Aslett A.Martin."/>
            <person name="De Silva Nishadi"/>
        </authorList>
    </citation>
    <scope>NUCLEOTIDE SEQUENCE [LARGE SCALE GENOMIC DNA]</scope>
</reference>
<evidence type="ECO:0000256" key="1">
    <source>
        <dbReference type="ARBA" id="ARBA00007039"/>
    </source>
</evidence>
<name>A0A077UUA2_9STAP</name>
<evidence type="ECO:0000256" key="10">
    <source>
        <dbReference type="RuleBase" id="RU000549"/>
    </source>
</evidence>
<sequence length="195" mass="21514">MNLIPTVIETTNRGERAYDIYSRLLKDRIIMLGSQIDDNVANSIVSQLLFLQAQDSEKDIYLYINSPGGSVTAGFAIYDTIQHIKPDVQTICIGMAASMGSFLLAAGAKGKRFALPNAEVMIHQPLGGAQGQATEIEIAANHILKTREKLNRILSERTGQSIEKIQKDTDRDNFLTAEEAKEYGLIDEVMVPETK</sequence>
<evidence type="ECO:0000256" key="9">
    <source>
        <dbReference type="PROSITE-ProRule" id="PRU10086"/>
    </source>
</evidence>
<dbReference type="GO" id="GO:0005737">
    <property type="term" value="C:cytoplasm"/>
    <property type="evidence" value="ECO:0007669"/>
    <property type="project" value="UniProtKB-SubCell"/>
</dbReference>
<dbReference type="SMR" id="A0A077UUA2"/>
<dbReference type="HAMAP" id="MF_00444">
    <property type="entry name" value="ClpP"/>
    <property type="match status" value="1"/>
</dbReference>
<dbReference type="Gene3D" id="3.90.226.10">
    <property type="entry name" value="2-enoyl-CoA Hydratase, Chain A, domain 1"/>
    <property type="match status" value="1"/>
</dbReference>
<evidence type="ECO:0000313" key="16">
    <source>
        <dbReference type="Proteomes" id="UP000044616"/>
    </source>
</evidence>
<dbReference type="PDBsum" id="6TTZ"/>
<dbReference type="InterPro" id="IPR029045">
    <property type="entry name" value="ClpP/crotonase-like_dom_sf"/>
</dbReference>
<accession>A0A2K4AK34</accession>
<dbReference type="PANTHER" id="PTHR10381">
    <property type="entry name" value="ATP-DEPENDENT CLP PROTEASE PROTEOLYTIC SUBUNIT"/>
    <property type="match status" value="1"/>
</dbReference>
<dbReference type="Proteomes" id="UP000044616">
    <property type="component" value="Unassembled WGS sequence"/>
</dbReference>
<dbReference type="PATRIC" id="fig|1280.10341.peg.767"/>
<accession>A0A1E8WUT4</accession>
<comment type="catalytic activity">
    <reaction evidence="6 7 9">
        <text>Hydrolysis of proteins to small peptides in the presence of ATP and magnesium. alpha-casein is the usual test substrate. In the absence of ATP, only oligopeptides shorter than five residues are hydrolyzed (such as succinyl-Leu-Tyr-|-NHMec, and Leu-Tyr-Leu-|-Tyr-Trp, in which cleavage of the -Tyr-|-Leu- and -Tyr-|-Trp bonds also occurs).</text>
        <dbReference type="EC" id="3.4.21.92"/>
    </reaction>
</comment>
<dbReference type="GO" id="GO:0009368">
    <property type="term" value="C:endopeptidase Clp complex"/>
    <property type="evidence" value="ECO:0007669"/>
    <property type="project" value="TreeGrafter"/>
</dbReference>
<dbReference type="PRINTS" id="PR00127">
    <property type="entry name" value="CLPPROTEASEP"/>
</dbReference>
<dbReference type="FunFam" id="3.90.226.10:FF:000001">
    <property type="entry name" value="ATP-dependent Clp protease proteolytic subunit"/>
    <property type="match status" value="1"/>
</dbReference>
<dbReference type="RefSeq" id="WP_001049165.1">
    <property type="nucleotide sequence ID" value="NZ_CBCSFW010000006.1"/>
</dbReference>
<reference evidence="14 18" key="3">
    <citation type="submission" date="2020-10" db="EMBL/GenBank/DDBJ databases">
        <title>Phenotypic and genomic profiling of Staphylococcus argenteus in Canada and the United States and recommendations for clinical result reporting.</title>
        <authorList>
            <person name="Eshaghi A."/>
            <person name="Bommersbach C."/>
            <person name="Zitterman S."/>
            <person name="Burnham C.-A.D."/>
            <person name="Patel R."/>
            <person name="Schuetz A.N."/>
            <person name="Patel S.N."/>
            <person name="Kus J.V."/>
        </authorList>
    </citation>
    <scope>NUCLEOTIDE SEQUENCE [LARGE SCALE GENOMIC DNA]</scope>
    <source>
        <strain evidence="14 18">DSM 28300</strain>
    </source>
</reference>
<accession>W8TNG3</accession>
<organism evidence="13 16">
    <name type="scientific">Staphylococcus schweitzeri</name>
    <dbReference type="NCBI Taxonomy" id="1654388"/>
    <lineage>
        <taxon>Bacteria</taxon>
        <taxon>Bacillati</taxon>
        <taxon>Bacillota</taxon>
        <taxon>Bacilli</taxon>
        <taxon>Bacillales</taxon>
        <taxon>Staphylococcaceae</taxon>
        <taxon>Staphylococcus</taxon>
    </lineage>
</organism>
<dbReference type="InterPro" id="IPR018215">
    <property type="entry name" value="ClpP_Ser_AS"/>
</dbReference>